<dbReference type="GO" id="GO:0005737">
    <property type="term" value="C:cytoplasm"/>
    <property type="evidence" value="ECO:0007669"/>
    <property type="project" value="TreeGrafter"/>
</dbReference>
<feature type="domain" description="N-acetyltransferase" evidence="1">
    <location>
        <begin position="14"/>
        <end position="160"/>
    </location>
</feature>
<gene>
    <name evidence="2" type="ORF">SAMN05216277_10416</name>
</gene>
<evidence type="ECO:0000259" key="1">
    <source>
        <dbReference type="Pfam" id="PF13302"/>
    </source>
</evidence>
<keyword evidence="2" id="KW-0808">Transferase</keyword>
<name>A0A1I5QNS2_9EURY</name>
<dbReference type="GO" id="GO:0008999">
    <property type="term" value="F:protein-N-terminal-alanine acetyltransferase activity"/>
    <property type="evidence" value="ECO:0007669"/>
    <property type="project" value="TreeGrafter"/>
</dbReference>
<evidence type="ECO:0000313" key="2">
    <source>
        <dbReference type="EMBL" id="SFP47919.1"/>
    </source>
</evidence>
<dbReference type="Proteomes" id="UP000183769">
    <property type="component" value="Unassembled WGS sequence"/>
</dbReference>
<proteinExistence type="predicted"/>
<dbReference type="Pfam" id="PF13302">
    <property type="entry name" value="Acetyltransf_3"/>
    <property type="match status" value="1"/>
</dbReference>
<dbReference type="PANTHER" id="PTHR43441">
    <property type="entry name" value="RIBOSOMAL-PROTEIN-SERINE ACETYLTRANSFERASE"/>
    <property type="match status" value="1"/>
</dbReference>
<dbReference type="GO" id="GO:1990189">
    <property type="term" value="F:protein N-terminal-serine acetyltransferase activity"/>
    <property type="evidence" value="ECO:0007669"/>
    <property type="project" value="TreeGrafter"/>
</dbReference>
<dbReference type="AlphaFoldDB" id="A0A1I5QNS2"/>
<dbReference type="EMBL" id="FOXI01000004">
    <property type="protein sequence ID" value="SFP47919.1"/>
    <property type="molecule type" value="Genomic_DNA"/>
</dbReference>
<sequence>MSVGLFPDGVVTDRLRLERVDIDDAGTLDLYEHWRADAPNVDETTEYVSWEPYATPHGVAETRERAVERTDDREGAMFLIRPRDGERGAGEFAGTAGLFVGWDCQLAVFGTWLRKPFWGRGYSGERADAMFELAFDRLDLELVRVSHLPENENSERAITKYVQRHGGRRTGRFRNRVAFDDGSVHDTVEYSVSQHEWRQADGAETAVSFQG</sequence>
<evidence type="ECO:0000313" key="3">
    <source>
        <dbReference type="Proteomes" id="UP000183769"/>
    </source>
</evidence>
<dbReference type="InterPro" id="IPR051908">
    <property type="entry name" value="Ribosomal_N-acetyltransferase"/>
</dbReference>
<dbReference type="RefSeq" id="WP_394327189.1">
    <property type="nucleotide sequence ID" value="NZ_FOXI01000004.1"/>
</dbReference>
<dbReference type="InterPro" id="IPR016181">
    <property type="entry name" value="Acyl_CoA_acyltransferase"/>
</dbReference>
<dbReference type="InterPro" id="IPR000182">
    <property type="entry name" value="GNAT_dom"/>
</dbReference>
<keyword evidence="3" id="KW-1185">Reference proteome</keyword>
<dbReference type="Gene3D" id="3.40.630.30">
    <property type="match status" value="1"/>
</dbReference>
<protein>
    <submittedName>
        <fullName evidence="2">Protein N-acetyltransferase, RimJ/RimL family</fullName>
    </submittedName>
</protein>
<dbReference type="SUPFAM" id="SSF55729">
    <property type="entry name" value="Acyl-CoA N-acyltransferases (Nat)"/>
    <property type="match status" value="1"/>
</dbReference>
<accession>A0A1I5QNS2</accession>
<reference evidence="3" key="1">
    <citation type="submission" date="2016-10" db="EMBL/GenBank/DDBJ databases">
        <authorList>
            <person name="Varghese N."/>
            <person name="Submissions S."/>
        </authorList>
    </citation>
    <scope>NUCLEOTIDE SEQUENCE [LARGE SCALE GENOMIC DNA]</scope>
    <source>
        <strain evidence="3">CGMCC 1.10329</strain>
    </source>
</reference>
<dbReference type="PANTHER" id="PTHR43441:SF11">
    <property type="entry name" value="RIBOSOMAL-PROTEIN-SERINE ACETYLTRANSFERASE"/>
    <property type="match status" value="1"/>
</dbReference>
<organism evidence="2 3">
    <name type="scientific">Halolamina pelagica</name>
    <dbReference type="NCBI Taxonomy" id="699431"/>
    <lineage>
        <taxon>Archaea</taxon>
        <taxon>Methanobacteriati</taxon>
        <taxon>Methanobacteriota</taxon>
        <taxon>Stenosarchaea group</taxon>
        <taxon>Halobacteria</taxon>
        <taxon>Halobacteriales</taxon>
        <taxon>Haloferacaceae</taxon>
    </lineage>
</organism>